<evidence type="ECO:0000313" key="3">
    <source>
        <dbReference type="Proteomes" id="UP000194218"/>
    </source>
</evidence>
<name>A0A1W7D1X1_9ACTN</name>
<gene>
    <name evidence="2" type="ORF">CAG99_21175</name>
</gene>
<dbReference type="Pfam" id="PF13020">
    <property type="entry name" value="NOV_C"/>
    <property type="match status" value="1"/>
</dbReference>
<dbReference type="InterPro" id="IPR024975">
    <property type="entry name" value="NOV_C"/>
</dbReference>
<reference evidence="2 3" key="1">
    <citation type="submission" date="2017-05" db="EMBL/GenBank/DDBJ databases">
        <title>Complete genome sequence of Streptomyces sp. SCSIO 03032 revealed the diverse biosynthetic pathways for its bioactive secondary metabolites.</title>
        <authorList>
            <person name="Ma L."/>
            <person name="Zhu Y."/>
            <person name="Zhang W."/>
            <person name="Zhang G."/>
            <person name="Tian X."/>
            <person name="Zhang S."/>
            <person name="Zhang C."/>
        </authorList>
    </citation>
    <scope>NUCLEOTIDE SEQUENCE [LARGE SCALE GENOMIC DNA]</scope>
    <source>
        <strain evidence="2 3">SCSIO 03032</strain>
    </source>
</reference>
<dbReference type="AlphaFoldDB" id="A0A1W7D1X1"/>
<evidence type="ECO:0000259" key="1">
    <source>
        <dbReference type="Pfam" id="PF13020"/>
    </source>
</evidence>
<proteinExistence type="predicted"/>
<dbReference type="KEGG" id="smao:CAG99_21175"/>
<dbReference type="Proteomes" id="UP000194218">
    <property type="component" value="Chromosome"/>
</dbReference>
<evidence type="ECO:0000313" key="2">
    <source>
        <dbReference type="EMBL" id="ARQ71014.1"/>
    </source>
</evidence>
<protein>
    <recommendedName>
        <fullName evidence="1">Protein NO VEIN C-terminal domain-containing protein</fullName>
    </recommendedName>
</protein>
<keyword evidence="3" id="KW-1185">Reference proteome</keyword>
<sequence length="285" mass="30858">MPGPPEPVLRAAVRWLERLAVSGAPRVRALFTAHSDYSDITPTQYDAAYAWLCETGLLEDLHSSVPAHRRVLDAAIAHSRAPWLSDADLLVRGPGELPDDVLRAAEALGLSDSEAYAQLAAVWGKADAGERARIGAAGELALVDLLTASTEARVEHVAAWSDGYGYDVSVHAPRHRAHLEVKTTLRRSRLTVYVSRNEYETMLRDPDWELVAVRLTADLELQAVATVPRDWIAAQAPADRSGRGRWESCRFDVPPDVPVPGVSRITPALAEGASRLLSGAAGWPG</sequence>
<dbReference type="EMBL" id="CP021121">
    <property type="protein sequence ID" value="ARQ71014.1"/>
    <property type="molecule type" value="Genomic_DNA"/>
</dbReference>
<accession>A0A1W7D1X1</accession>
<feature type="domain" description="Protein NO VEIN C-terminal" evidence="1">
    <location>
        <begin position="142"/>
        <end position="213"/>
    </location>
</feature>
<organism evidence="2 3">
    <name type="scientific">Streptomyces marincola</name>
    <dbReference type="NCBI Taxonomy" id="2878388"/>
    <lineage>
        <taxon>Bacteria</taxon>
        <taxon>Bacillati</taxon>
        <taxon>Actinomycetota</taxon>
        <taxon>Actinomycetes</taxon>
        <taxon>Kitasatosporales</taxon>
        <taxon>Streptomycetaceae</taxon>
        <taxon>Streptomyces</taxon>
    </lineage>
</organism>